<dbReference type="GO" id="GO:0046942">
    <property type="term" value="P:carboxylic acid transport"/>
    <property type="evidence" value="ECO:0007669"/>
    <property type="project" value="UniProtKB-ARBA"/>
</dbReference>
<feature type="domain" description="Major facilitator superfamily (MFS) profile" evidence="27">
    <location>
        <begin position="20"/>
        <end position="474"/>
    </location>
</feature>
<comment type="catalytic activity">
    <reaction evidence="19">
        <text>L-glutamate(out) = L-glutamate(in)</text>
        <dbReference type="Rhea" id="RHEA:66336"/>
        <dbReference type="ChEBI" id="CHEBI:29985"/>
    </reaction>
    <physiologicalReaction direction="left-to-right" evidence="19">
        <dbReference type="Rhea" id="RHEA:66337"/>
    </physiologicalReaction>
</comment>
<dbReference type="GO" id="GO:0030672">
    <property type="term" value="C:synaptic vesicle membrane"/>
    <property type="evidence" value="ECO:0007669"/>
    <property type="project" value="UniProtKB-SubCell"/>
</dbReference>
<sequence length="494" mass="54092">MTKTPVHYSSEKSRKYYVPKRVIFVILGFFGIFNVYALRVNLSVAMVAMVNNTGTESKNTSYAEDSCPDLRKEDNEVTVAQQSKGEQFNWDAKTQGMVMSSFFYAYFVTVLTGGYLAKKFGAKKIFGYGVLLTSVLTLLTPVAVRWGIVPFIIVRALEGVGEGLSYPVMNTMVGRWAPKLERSRISAAIFSGSPIGTVVSLSVSGWLCGLNFLGGWPAAFYVFGIIGCIWWVFWIIFISETPEEHPSISEEEISLYYQTEDDKVAHTSVDIPWKKIFTSVPMLGLLFGHIGSYFGLSVLMTEIPAYLNSVLHFSVEASGLITGLPNILEAVGGTSSSFIADKLISSGKLKVTTVRKIFNSIALYGSGICMLGITACGCNPALIITLYSILLYVNGFKYSGFNVTHVDMSPPLAGILFGLTNSIASLSGVVAPNMVGAFTQSGNTRENWNKVFYVTAGVYFVTATVYDLFASAELQKWNTNKISEKKTNIVELKS</sequence>
<evidence type="ECO:0000256" key="3">
    <source>
        <dbReference type="ARBA" id="ARBA00004638"/>
    </source>
</evidence>
<dbReference type="SUPFAM" id="SSF103473">
    <property type="entry name" value="MFS general substrate transporter"/>
    <property type="match status" value="1"/>
</dbReference>
<evidence type="ECO:0000256" key="18">
    <source>
        <dbReference type="ARBA" id="ARBA00051403"/>
    </source>
</evidence>
<evidence type="ECO:0000256" key="1">
    <source>
        <dbReference type="ARBA" id="ARBA00004432"/>
    </source>
</evidence>
<evidence type="ECO:0000256" key="17">
    <source>
        <dbReference type="ARBA" id="ARBA00050625"/>
    </source>
</evidence>
<name>A0A8X7CN68_9ARAC</name>
<comment type="function">
    <text evidence="21">Receptor for CM101, a polysaccharide produced by group B Streptococcus with antipathoangiogenic properties.</text>
</comment>
<comment type="catalytic activity">
    <reaction evidence="15">
        <text>2 nitrate(out) + H(+)(out) = 2 nitrate(in) + H(+)(in)</text>
        <dbReference type="Rhea" id="RHEA:71539"/>
        <dbReference type="ChEBI" id="CHEBI:15378"/>
        <dbReference type="ChEBI" id="CHEBI:17632"/>
    </reaction>
    <physiologicalReaction direction="left-to-right" evidence="15">
        <dbReference type="Rhea" id="RHEA:71540"/>
    </physiologicalReaction>
</comment>
<keyword evidence="9 26" id="KW-1133">Transmembrane helix</keyword>
<dbReference type="PANTHER" id="PTHR11662:SF399">
    <property type="entry name" value="FI19708P1-RELATED"/>
    <property type="match status" value="1"/>
</dbReference>
<evidence type="ECO:0000256" key="4">
    <source>
        <dbReference type="ARBA" id="ARBA00004656"/>
    </source>
</evidence>
<evidence type="ECO:0000256" key="15">
    <source>
        <dbReference type="ARBA" id="ARBA00050101"/>
    </source>
</evidence>
<evidence type="ECO:0000256" key="13">
    <source>
        <dbReference type="ARBA" id="ARBA00023228"/>
    </source>
</evidence>
<dbReference type="Pfam" id="PF07690">
    <property type="entry name" value="MFS_1"/>
    <property type="match status" value="1"/>
</dbReference>
<dbReference type="Gene3D" id="1.20.1250.20">
    <property type="entry name" value="MFS general substrate transporter like domains"/>
    <property type="match status" value="2"/>
</dbReference>
<evidence type="ECO:0000256" key="16">
    <source>
        <dbReference type="ARBA" id="ARBA00050554"/>
    </source>
</evidence>
<gene>
    <name evidence="28" type="primary">SLC17A5</name>
    <name evidence="28" type="ORF">TNIN_499581</name>
</gene>
<evidence type="ECO:0000313" key="28">
    <source>
        <dbReference type="EMBL" id="GFY74226.1"/>
    </source>
</evidence>
<dbReference type="PANTHER" id="PTHR11662">
    <property type="entry name" value="SOLUTE CARRIER FAMILY 17"/>
    <property type="match status" value="1"/>
</dbReference>
<dbReference type="EMBL" id="BMAV01020601">
    <property type="protein sequence ID" value="GFY74226.1"/>
    <property type="molecule type" value="Genomic_DNA"/>
</dbReference>
<evidence type="ECO:0000256" key="19">
    <source>
        <dbReference type="ARBA" id="ARBA00051447"/>
    </source>
</evidence>
<dbReference type="Proteomes" id="UP000886998">
    <property type="component" value="Unassembled WGS sequence"/>
</dbReference>
<evidence type="ECO:0000256" key="23">
    <source>
        <dbReference type="ARBA" id="ARBA00080244"/>
    </source>
</evidence>
<reference evidence="28" key="1">
    <citation type="submission" date="2020-08" db="EMBL/GenBank/DDBJ databases">
        <title>Multicomponent nature underlies the extraordinary mechanical properties of spider dragline silk.</title>
        <authorList>
            <person name="Kono N."/>
            <person name="Nakamura H."/>
            <person name="Mori M."/>
            <person name="Yoshida Y."/>
            <person name="Ohtoshi R."/>
            <person name="Malay A.D."/>
            <person name="Moran D.A.P."/>
            <person name="Tomita M."/>
            <person name="Numata K."/>
            <person name="Arakawa K."/>
        </authorList>
    </citation>
    <scope>NUCLEOTIDE SEQUENCE</scope>
</reference>
<feature type="transmembrane region" description="Helical" evidence="26">
    <location>
        <begin position="125"/>
        <end position="146"/>
    </location>
</feature>
<dbReference type="InterPro" id="IPR050382">
    <property type="entry name" value="MFS_Na/Anion_cotransporter"/>
</dbReference>
<feature type="transmembrane region" description="Helical" evidence="26">
    <location>
        <begin position="185"/>
        <end position="207"/>
    </location>
</feature>
<dbReference type="GO" id="GO:0015293">
    <property type="term" value="F:symporter activity"/>
    <property type="evidence" value="ECO:0007669"/>
    <property type="project" value="UniProtKB-KW"/>
</dbReference>
<keyword evidence="8" id="KW-0769">Symport</keyword>
<dbReference type="FunFam" id="1.20.1250.20:FF:000067">
    <property type="entry name" value="sialin isoform X2"/>
    <property type="match status" value="1"/>
</dbReference>
<dbReference type="GO" id="GO:0016323">
    <property type="term" value="C:basolateral plasma membrane"/>
    <property type="evidence" value="ECO:0007669"/>
    <property type="project" value="UniProtKB-SubCell"/>
</dbReference>
<comment type="subcellular location">
    <subcellularLocation>
        <location evidence="2">Basolateral cell membrane</location>
        <topology evidence="2">Multi-pass membrane protein</topology>
    </subcellularLocation>
    <subcellularLocation>
        <location evidence="3">Cytoplasmic vesicle</location>
        <location evidence="3">Secretory vesicle membrane</location>
        <topology evidence="3">Multi-pass membrane protein</topology>
    </subcellularLocation>
    <subcellularLocation>
        <location evidence="1">Cytoplasmic vesicle</location>
        <location evidence="1">Secretory vesicle</location>
        <location evidence="1">Synaptic vesicle membrane</location>
    </subcellularLocation>
    <subcellularLocation>
        <location evidence="4">Lysosome membrane</location>
    </subcellularLocation>
</comment>
<dbReference type="GO" id="GO:0006820">
    <property type="term" value="P:monoatomic anion transport"/>
    <property type="evidence" value="ECO:0007669"/>
    <property type="project" value="TreeGrafter"/>
</dbReference>
<evidence type="ECO:0000256" key="5">
    <source>
        <dbReference type="ARBA" id="ARBA00022448"/>
    </source>
</evidence>
<evidence type="ECO:0000256" key="14">
    <source>
        <dbReference type="ARBA" id="ARBA00023329"/>
    </source>
</evidence>
<keyword evidence="6" id="KW-1003">Cell membrane</keyword>
<evidence type="ECO:0000256" key="20">
    <source>
        <dbReference type="ARBA" id="ARBA00051612"/>
    </source>
</evidence>
<comment type="catalytic activity">
    <reaction evidence="16">
        <text>L-aspartate(out) = L-aspartate(in)</text>
        <dbReference type="Rhea" id="RHEA:66332"/>
        <dbReference type="ChEBI" id="CHEBI:29991"/>
    </reaction>
    <physiologicalReaction direction="left-to-right" evidence="16">
        <dbReference type="Rhea" id="RHEA:66333"/>
    </physiologicalReaction>
</comment>
<evidence type="ECO:0000256" key="8">
    <source>
        <dbReference type="ARBA" id="ARBA00022847"/>
    </source>
</evidence>
<evidence type="ECO:0000256" key="24">
    <source>
        <dbReference type="ARBA" id="ARBA00081195"/>
    </source>
</evidence>
<evidence type="ECO:0000256" key="2">
    <source>
        <dbReference type="ARBA" id="ARBA00004554"/>
    </source>
</evidence>
<keyword evidence="10" id="KW-0770">Synapse</keyword>
<evidence type="ECO:0000256" key="10">
    <source>
        <dbReference type="ARBA" id="ARBA00023018"/>
    </source>
</evidence>
<keyword evidence="5" id="KW-0813">Transport</keyword>
<feature type="transmembrane region" description="Helical" evidence="26">
    <location>
        <begin position="412"/>
        <end position="431"/>
    </location>
</feature>
<comment type="caution">
    <text evidence="28">The sequence shown here is derived from an EMBL/GenBank/DDBJ whole genome shotgun (WGS) entry which is preliminary data.</text>
</comment>
<dbReference type="OrthoDB" id="6420376at2759"/>
<feature type="transmembrane region" description="Helical" evidence="26">
    <location>
        <begin position="361"/>
        <end position="392"/>
    </location>
</feature>
<dbReference type="InterPro" id="IPR011701">
    <property type="entry name" value="MFS"/>
</dbReference>
<evidence type="ECO:0000256" key="22">
    <source>
        <dbReference type="ARBA" id="ARBA00069713"/>
    </source>
</evidence>
<evidence type="ECO:0000256" key="12">
    <source>
        <dbReference type="ARBA" id="ARBA00023180"/>
    </source>
</evidence>
<dbReference type="PROSITE" id="PS50850">
    <property type="entry name" value="MFS"/>
    <property type="match status" value="1"/>
</dbReference>
<dbReference type="InterPro" id="IPR036259">
    <property type="entry name" value="MFS_trans_sf"/>
</dbReference>
<evidence type="ECO:0000256" key="26">
    <source>
        <dbReference type="SAM" id="Phobius"/>
    </source>
</evidence>
<evidence type="ECO:0000256" key="25">
    <source>
        <dbReference type="ARBA" id="ARBA00081925"/>
    </source>
</evidence>
<feature type="transmembrane region" description="Helical" evidence="26">
    <location>
        <begin position="219"/>
        <end position="238"/>
    </location>
</feature>
<keyword evidence="11 26" id="KW-0472">Membrane</keyword>
<proteinExistence type="predicted"/>
<dbReference type="CDD" id="cd17318">
    <property type="entry name" value="MFS_SLC17"/>
    <property type="match status" value="1"/>
</dbReference>
<dbReference type="GO" id="GO:0005765">
    <property type="term" value="C:lysosomal membrane"/>
    <property type="evidence" value="ECO:0007669"/>
    <property type="project" value="UniProtKB-SubCell"/>
</dbReference>
<feature type="transmembrane region" description="Helical" evidence="26">
    <location>
        <begin position="97"/>
        <end position="116"/>
    </location>
</feature>
<dbReference type="AlphaFoldDB" id="A0A8X7CN68"/>
<accession>A0A8X7CN68</accession>
<evidence type="ECO:0000256" key="11">
    <source>
        <dbReference type="ARBA" id="ARBA00023136"/>
    </source>
</evidence>
<dbReference type="FunFam" id="1.20.1250.20:FF:000003">
    <property type="entry name" value="Solute carrier family 17 member 3"/>
    <property type="match status" value="1"/>
</dbReference>
<evidence type="ECO:0000256" key="21">
    <source>
        <dbReference type="ARBA" id="ARBA00056891"/>
    </source>
</evidence>
<keyword evidence="13" id="KW-0458">Lysosome</keyword>
<evidence type="ECO:0000259" key="27">
    <source>
        <dbReference type="PROSITE" id="PS50850"/>
    </source>
</evidence>
<keyword evidence="29" id="KW-1185">Reference proteome</keyword>
<feature type="transmembrane region" description="Helical" evidence="26">
    <location>
        <begin position="280"/>
        <end position="300"/>
    </location>
</feature>
<feature type="transmembrane region" description="Helical" evidence="26">
    <location>
        <begin position="451"/>
        <end position="469"/>
    </location>
</feature>
<evidence type="ECO:0000256" key="6">
    <source>
        <dbReference type="ARBA" id="ARBA00022475"/>
    </source>
</evidence>
<feature type="transmembrane region" description="Helical" evidence="26">
    <location>
        <begin position="21"/>
        <end position="39"/>
    </location>
</feature>
<protein>
    <recommendedName>
        <fullName evidence="22">Sialin</fullName>
    </recommendedName>
    <alternativeName>
        <fullName evidence="25">H(+)/nitrate cotransporter</fullName>
    </alternativeName>
    <alternativeName>
        <fullName evidence="23">H(+)/sialic acid cotransporter</fullName>
    </alternativeName>
    <alternativeName>
        <fullName evidence="24">Vesicular excitatory amino acid transporter</fullName>
    </alternativeName>
</protein>
<keyword evidence="12" id="KW-0325">Glycoprotein</keyword>
<keyword evidence="14" id="KW-0968">Cytoplasmic vesicle</keyword>
<comment type="catalytic activity">
    <reaction evidence="18">
        <text>N-acetyl-L-aspartyl-L-glutamate(out) = N-acetyl-L-aspartyl-L-glutamate(in)</text>
        <dbReference type="Rhea" id="RHEA:72599"/>
        <dbReference type="ChEBI" id="CHEBI:76931"/>
    </reaction>
    <physiologicalReaction direction="left-to-right" evidence="18">
        <dbReference type="Rhea" id="RHEA:72600"/>
    </physiologicalReaction>
</comment>
<comment type="catalytic activity">
    <reaction evidence="20">
        <text>D-glucuronate(out) + H(+)(out) = D-glucuronate(in) + H(+)(in)</text>
        <dbReference type="Rhea" id="RHEA:72591"/>
        <dbReference type="ChEBI" id="CHEBI:15378"/>
        <dbReference type="ChEBI" id="CHEBI:58720"/>
    </reaction>
    <physiologicalReaction direction="left-to-right" evidence="20">
        <dbReference type="Rhea" id="RHEA:72592"/>
    </physiologicalReaction>
</comment>
<keyword evidence="7 26" id="KW-0812">Transmembrane</keyword>
<evidence type="ECO:0000313" key="29">
    <source>
        <dbReference type="Proteomes" id="UP000886998"/>
    </source>
</evidence>
<comment type="catalytic activity">
    <reaction evidence="17">
        <text>N-acetylneuraminate(in) + H(+)(in) = N-acetylneuraminate(out) + H(+)(out)</text>
        <dbReference type="Rhea" id="RHEA:28987"/>
        <dbReference type="ChEBI" id="CHEBI:15378"/>
        <dbReference type="ChEBI" id="CHEBI:35418"/>
    </reaction>
    <physiologicalReaction direction="right-to-left" evidence="17">
        <dbReference type="Rhea" id="RHEA:28989"/>
    </physiologicalReaction>
</comment>
<evidence type="ECO:0000256" key="7">
    <source>
        <dbReference type="ARBA" id="ARBA00022692"/>
    </source>
</evidence>
<evidence type="ECO:0000256" key="9">
    <source>
        <dbReference type="ARBA" id="ARBA00022989"/>
    </source>
</evidence>
<organism evidence="28 29">
    <name type="scientific">Trichonephila inaurata madagascariensis</name>
    <dbReference type="NCBI Taxonomy" id="2747483"/>
    <lineage>
        <taxon>Eukaryota</taxon>
        <taxon>Metazoa</taxon>
        <taxon>Ecdysozoa</taxon>
        <taxon>Arthropoda</taxon>
        <taxon>Chelicerata</taxon>
        <taxon>Arachnida</taxon>
        <taxon>Araneae</taxon>
        <taxon>Araneomorphae</taxon>
        <taxon>Entelegynae</taxon>
        <taxon>Araneoidea</taxon>
        <taxon>Nephilidae</taxon>
        <taxon>Trichonephila</taxon>
        <taxon>Trichonephila inaurata</taxon>
    </lineage>
</organism>
<dbReference type="InterPro" id="IPR020846">
    <property type="entry name" value="MFS_dom"/>
</dbReference>